<dbReference type="GO" id="GO:0010115">
    <property type="term" value="P:regulation of abscisic acid biosynthetic process"/>
    <property type="evidence" value="ECO:0007669"/>
    <property type="project" value="InterPro"/>
</dbReference>
<dbReference type="PANTHER" id="PTHR35098">
    <property type="entry name" value="EXPRESSED PROTEIN"/>
    <property type="match status" value="1"/>
</dbReference>
<comment type="caution">
    <text evidence="2">The sequence shown here is derived from an EMBL/GenBank/DDBJ whole genome shotgun (WGS) entry which is preliminary data.</text>
</comment>
<feature type="region of interest" description="Disordered" evidence="1">
    <location>
        <begin position="87"/>
        <end position="193"/>
    </location>
</feature>
<dbReference type="PANTHER" id="PTHR35098:SF1">
    <property type="entry name" value="NODULIN-RELATED PROTEIN 2"/>
    <property type="match status" value="1"/>
</dbReference>
<organism evidence="2 3">
    <name type="scientific">Erythroxylum novogranatense</name>
    <dbReference type="NCBI Taxonomy" id="1862640"/>
    <lineage>
        <taxon>Eukaryota</taxon>
        <taxon>Viridiplantae</taxon>
        <taxon>Streptophyta</taxon>
        <taxon>Embryophyta</taxon>
        <taxon>Tracheophyta</taxon>
        <taxon>Spermatophyta</taxon>
        <taxon>Magnoliopsida</taxon>
        <taxon>eudicotyledons</taxon>
        <taxon>Gunneridae</taxon>
        <taxon>Pentapetalae</taxon>
        <taxon>rosids</taxon>
        <taxon>fabids</taxon>
        <taxon>Malpighiales</taxon>
        <taxon>Erythroxylaceae</taxon>
        <taxon>Erythroxylum</taxon>
    </lineage>
</organism>
<dbReference type="Proteomes" id="UP001159364">
    <property type="component" value="Linkage Group LG07"/>
</dbReference>
<feature type="compositionally biased region" description="Low complexity" evidence="1">
    <location>
        <begin position="87"/>
        <end position="102"/>
    </location>
</feature>
<evidence type="ECO:0000256" key="1">
    <source>
        <dbReference type="SAM" id="MobiDB-lite"/>
    </source>
</evidence>
<accession>A0AAV8T3Y3</accession>
<dbReference type="AlphaFoldDB" id="A0AAV8T3Y3"/>
<keyword evidence="3" id="KW-1185">Reference proteome</keyword>
<dbReference type="InterPro" id="IPR040294">
    <property type="entry name" value="Nodulin-rel_1/2"/>
</dbReference>
<evidence type="ECO:0000313" key="3">
    <source>
        <dbReference type="Proteomes" id="UP001159364"/>
    </source>
</evidence>
<name>A0AAV8T3Y3_9ROSI</name>
<sequence length="205" mass="22039">MEPTESHHKPSKHHQTSSSDLLSSAKLVAEAAQATFRHDTDKLDKGRVAGAAADLLDAASHYGKLDENKGIGNYMEKAENYLRQYHTSHSTTTATPTTYSAPGHGETRPAPSHGIDYSGEEKKSEGLKMAQGFLKSDETKPSSHGSEGGQKKSESGYGDYMKMAQGFMKGHETKPSSHGSEGGGEKKSEAGFGDYLKMAEGFLKK</sequence>
<reference evidence="2 3" key="1">
    <citation type="submission" date="2021-09" db="EMBL/GenBank/DDBJ databases">
        <title>Genomic insights and catalytic innovation underlie evolution of tropane alkaloids biosynthesis.</title>
        <authorList>
            <person name="Wang Y.-J."/>
            <person name="Tian T."/>
            <person name="Huang J.-P."/>
            <person name="Huang S.-X."/>
        </authorList>
    </citation>
    <scope>NUCLEOTIDE SEQUENCE [LARGE SCALE GENOMIC DNA]</scope>
    <source>
        <strain evidence="2">KIB-2018</strain>
        <tissue evidence="2">Leaf</tissue>
    </source>
</reference>
<dbReference type="GO" id="GO:0009408">
    <property type="term" value="P:response to heat"/>
    <property type="evidence" value="ECO:0007669"/>
    <property type="project" value="InterPro"/>
</dbReference>
<dbReference type="EMBL" id="JAIWQS010000007">
    <property type="protein sequence ID" value="KAJ8760928.1"/>
    <property type="molecule type" value="Genomic_DNA"/>
</dbReference>
<proteinExistence type="predicted"/>
<gene>
    <name evidence="2" type="ORF">K2173_021966</name>
</gene>
<evidence type="ECO:0000313" key="2">
    <source>
        <dbReference type="EMBL" id="KAJ8760928.1"/>
    </source>
</evidence>
<feature type="region of interest" description="Disordered" evidence="1">
    <location>
        <begin position="1"/>
        <end position="24"/>
    </location>
</feature>
<protein>
    <recommendedName>
        <fullName evidence="4">Nodulin-related protein 1</fullName>
    </recommendedName>
</protein>
<evidence type="ECO:0008006" key="4">
    <source>
        <dbReference type="Google" id="ProtNLM"/>
    </source>
</evidence>